<evidence type="ECO:0000259" key="4">
    <source>
        <dbReference type="Pfam" id="PF02826"/>
    </source>
</evidence>
<feature type="domain" description="D-isomer specific 2-hydroxyacid dehydrogenase NAD-binding" evidence="4">
    <location>
        <begin position="3"/>
        <end position="79"/>
    </location>
</feature>
<comment type="similarity">
    <text evidence="1">Belongs to the D-isomer specific 2-hydroxyacid dehydrogenase family.</text>
</comment>
<dbReference type="RefSeq" id="WP_306462605.1">
    <property type="nucleotide sequence ID" value="NZ_QWDN01000604.1"/>
</dbReference>
<evidence type="ECO:0000313" key="5">
    <source>
        <dbReference type="EMBL" id="TEB41066.1"/>
    </source>
</evidence>
<dbReference type="Pfam" id="PF02826">
    <property type="entry name" value="2-Hacid_dh_C"/>
    <property type="match status" value="1"/>
</dbReference>
<keyword evidence="2" id="KW-0560">Oxidoreductase</keyword>
<dbReference type="InterPro" id="IPR050418">
    <property type="entry name" value="D-iso_2-hydroxyacid_DH_PdxB"/>
</dbReference>
<dbReference type="InterPro" id="IPR036291">
    <property type="entry name" value="NAD(P)-bd_dom_sf"/>
</dbReference>
<dbReference type="AlphaFoldDB" id="A0A4Y7U3S7"/>
<dbReference type="InterPro" id="IPR006140">
    <property type="entry name" value="D-isomer_DH_NAD-bd"/>
</dbReference>
<name>A0A4Y7U3S7_9FLAO</name>
<dbReference type="SUPFAM" id="SSF51735">
    <property type="entry name" value="NAD(P)-binding Rossmann-fold domains"/>
    <property type="match status" value="1"/>
</dbReference>
<organism evidence="5 6">
    <name type="scientific">Flavobacterium circumlabens</name>
    <dbReference type="NCBI Taxonomy" id="2133765"/>
    <lineage>
        <taxon>Bacteria</taxon>
        <taxon>Pseudomonadati</taxon>
        <taxon>Bacteroidota</taxon>
        <taxon>Flavobacteriia</taxon>
        <taxon>Flavobacteriales</taxon>
        <taxon>Flavobacteriaceae</taxon>
        <taxon>Flavobacterium</taxon>
    </lineage>
</organism>
<proteinExistence type="inferred from homology"/>
<feature type="non-terminal residue" evidence="5">
    <location>
        <position position="1"/>
    </location>
</feature>
<dbReference type="GO" id="GO:0016491">
    <property type="term" value="F:oxidoreductase activity"/>
    <property type="evidence" value="ECO:0007669"/>
    <property type="project" value="UniProtKB-KW"/>
</dbReference>
<evidence type="ECO:0000256" key="3">
    <source>
        <dbReference type="ARBA" id="ARBA00023027"/>
    </source>
</evidence>
<reference evidence="5 6" key="1">
    <citation type="journal article" date="2018" name="Syst. Appl. Microbiol.">
        <title>Flavobacterium circumlabens sp. nov. and Flavobacterium cupreum sp. nov., two psychrotrophic species isolated from Antarctic environmental samples.</title>
        <authorList>
            <person name="Kralova S."/>
            <person name="Busse H.J."/>
            <person name="Svec P."/>
            <person name="Maslanova I."/>
            <person name="Stankova E."/>
            <person name="Bartak M."/>
            <person name="Sedlacek I."/>
        </authorList>
    </citation>
    <scope>NUCLEOTIDE SEQUENCE [LARGE SCALE GENOMIC DNA]</scope>
    <source>
        <strain evidence="5 6">CCM 8828</strain>
    </source>
</reference>
<accession>A0A4Y7U3S7</accession>
<dbReference type="Proteomes" id="UP000298340">
    <property type="component" value="Unassembled WGS sequence"/>
</dbReference>
<evidence type="ECO:0000256" key="1">
    <source>
        <dbReference type="ARBA" id="ARBA00005854"/>
    </source>
</evidence>
<comment type="caution">
    <text evidence="5">The sequence shown here is derived from an EMBL/GenBank/DDBJ whole genome shotgun (WGS) entry which is preliminary data.</text>
</comment>
<protein>
    <submittedName>
        <fullName evidence="5">3-phosphoglycerate dehydrogenase</fullName>
    </submittedName>
</protein>
<dbReference type="PANTHER" id="PTHR43761:SF1">
    <property type="entry name" value="D-ISOMER SPECIFIC 2-HYDROXYACID DEHYDROGENASE CATALYTIC DOMAIN-CONTAINING PROTEIN-RELATED"/>
    <property type="match status" value="1"/>
</dbReference>
<keyword evidence="3" id="KW-0520">NAD</keyword>
<dbReference type="PANTHER" id="PTHR43761">
    <property type="entry name" value="D-ISOMER SPECIFIC 2-HYDROXYACID DEHYDROGENASE FAMILY PROTEIN (AFU_ORTHOLOGUE AFUA_1G13630)"/>
    <property type="match status" value="1"/>
</dbReference>
<dbReference type="Gene3D" id="3.40.50.720">
    <property type="entry name" value="NAD(P)-binding Rossmann-like Domain"/>
    <property type="match status" value="2"/>
</dbReference>
<gene>
    <name evidence="5" type="ORF">D0809_27420</name>
</gene>
<dbReference type="EMBL" id="QWDN01000604">
    <property type="protein sequence ID" value="TEB41066.1"/>
    <property type="molecule type" value="Genomic_DNA"/>
</dbReference>
<sequence length="102" mass="10783">LHVPAQNGYIIGEKEFEIMKDGVGIVNCARGGVIDEVALVKALDSGKVAFAGLDVFESEPKPEMTILMHPKISLTPHIGAATGEAQDRIGTELASQIITLLS</sequence>
<dbReference type="GO" id="GO:0051287">
    <property type="term" value="F:NAD binding"/>
    <property type="evidence" value="ECO:0007669"/>
    <property type="project" value="InterPro"/>
</dbReference>
<evidence type="ECO:0000313" key="6">
    <source>
        <dbReference type="Proteomes" id="UP000298340"/>
    </source>
</evidence>
<evidence type="ECO:0000256" key="2">
    <source>
        <dbReference type="ARBA" id="ARBA00023002"/>
    </source>
</evidence>